<dbReference type="PROSITE" id="PS50017">
    <property type="entry name" value="DEATH_DOMAIN"/>
    <property type="match status" value="1"/>
</dbReference>
<feature type="region of interest" description="Disordered" evidence="18">
    <location>
        <begin position="1609"/>
        <end position="1642"/>
    </location>
</feature>
<evidence type="ECO:0000256" key="8">
    <source>
        <dbReference type="ARBA" id="ARBA00023043"/>
    </source>
</evidence>
<feature type="compositionally biased region" description="Polar residues" evidence="18">
    <location>
        <begin position="1792"/>
        <end position="1801"/>
    </location>
</feature>
<dbReference type="Pfam" id="PF00023">
    <property type="entry name" value="Ank"/>
    <property type="match status" value="2"/>
</dbReference>
<keyword evidence="11" id="KW-0379">Hydroxylation</keyword>
<evidence type="ECO:0000256" key="9">
    <source>
        <dbReference type="ARBA" id="ARBA00023136"/>
    </source>
</evidence>
<feature type="repeat" description="ANK" evidence="17">
    <location>
        <begin position="660"/>
        <end position="692"/>
    </location>
</feature>
<dbReference type="PANTHER" id="PTHR24123:SF71">
    <property type="entry name" value="ANKYRIN 1, ERYTHROCYTIC A ISOFORM X1"/>
    <property type="match status" value="1"/>
</dbReference>
<keyword evidence="9" id="KW-0472">Membrane</keyword>
<dbReference type="Gene3D" id="1.10.533.10">
    <property type="entry name" value="Death Domain, Fas"/>
    <property type="match status" value="1"/>
</dbReference>
<keyword evidence="12" id="KW-0449">Lipoprotein</keyword>
<evidence type="ECO:0000313" key="22">
    <source>
        <dbReference type="Proteomes" id="UP000250572"/>
    </source>
</evidence>
<comment type="function">
    <text evidence="13">Component of the ankyrin-1 complex, a multiprotein complex involved in the stability and shape of the erythrocyte membrane. Attaches integral membrane proteins to cytoskeletal elements; binds to the erythrocyte membrane protein band 4.2, to Na-K ATPase, to the lymphocyte membrane protein GP85, and to the cytoskeletal proteins fodrin, tubulin, vimentin and desmin. Erythrocyte ankyrins also link spectrin (beta chain) to the cytoplasmic domain of the erythrocytes anion exchange protein; they retain most or all of these binding functions.</text>
</comment>
<keyword evidence="7" id="KW-0703">Sarcoplasmic reticulum</keyword>
<evidence type="ECO:0000256" key="10">
    <source>
        <dbReference type="ARBA" id="ARBA00023212"/>
    </source>
</evidence>
<keyword evidence="6" id="KW-0677">Repeat</keyword>
<reference evidence="21 22" key="1">
    <citation type="journal article" date="2018" name="G3 (Bethesda)">
        <title>A High-Quality Reference Genome for the Invasive Mosquitofish Gambusia affinis Using a Chicago Library.</title>
        <authorList>
            <person name="Hoffberg S.L."/>
            <person name="Troendle N.J."/>
            <person name="Glenn T.C."/>
            <person name="Mahmud O."/>
            <person name="Louha S."/>
            <person name="Chalopin D."/>
            <person name="Bennetzen J.L."/>
            <person name="Mauricio R."/>
        </authorList>
    </citation>
    <scope>NUCLEOTIDE SEQUENCE [LARGE SCALE GENOMIC DNA]</scope>
    <source>
        <strain evidence="21">NE01/NJP1002.9</strain>
        <tissue evidence="21">Muscle</tissue>
    </source>
</reference>
<evidence type="ECO:0000256" key="1">
    <source>
        <dbReference type="ARBA" id="ARBA00004245"/>
    </source>
</evidence>
<feature type="repeat" description="ANK" evidence="17">
    <location>
        <begin position="819"/>
        <end position="851"/>
    </location>
</feature>
<evidence type="ECO:0000313" key="21">
    <source>
        <dbReference type="EMBL" id="PWA15928.1"/>
    </source>
</evidence>
<feature type="repeat" description="ANK" evidence="17">
    <location>
        <begin position="143"/>
        <end position="175"/>
    </location>
</feature>
<dbReference type="PROSITE" id="PS51145">
    <property type="entry name" value="ZU5"/>
    <property type="match status" value="2"/>
</dbReference>
<feature type="repeat" description="ANK" evidence="17">
    <location>
        <begin position="561"/>
        <end position="593"/>
    </location>
</feature>
<evidence type="ECO:0000256" key="3">
    <source>
        <dbReference type="ARBA" id="ARBA00004370"/>
    </source>
</evidence>
<feature type="repeat" description="ANK" evidence="17">
    <location>
        <begin position="330"/>
        <end position="362"/>
    </location>
</feature>
<feature type="repeat" description="ANK" evidence="17">
    <location>
        <begin position="495"/>
        <end position="527"/>
    </location>
</feature>
<evidence type="ECO:0000256" key="18">
    <source>
        <dbReference type="SAM" id="MobiDB-lite"/>
    </source>
</evidence>
<evidence type="ECO:0000256" key="6">
    <source>
        <dbReference type="ARBA" id="ARBA00022737"/>
    </source>
</evidence>
<comment type="subunit">
    <text evidence="14">Component of the ankyrin-1 complex in the erythrocyte, composed of ANK1, RHCE, RHAG, SLC4A1, EPB42, GYPA, GYPB and AQP1. Interacts with a number of integral membrane proteins and cytoskeletal proteins. Interacts (via N-terminus) with SPTB/spectrin (beta chain). Also interacts with TTN/titin. Isoform Mu17 interacts with OBSCN isoform 3/obscurin. Interacts with HIF1AN. Interacts (via ANK 1-5 repeats) with RHCE; this interaction mediates the primary membrane attachment site for ANK1. Interacts (via ANK 1-2 repeats) with AQP1 (via the N-terminal). Interacts (via ANK 1-13 repeats) with EPB42. Interacts directly with SLC4A1 (via the cytoplasmic domain); this interaction is mediated by the SLC4A1 Band 3-II and Band 3-III dimers.</text>
</comment>
<feature type="repeat" description="ANK" evidence="17">
    <location>
        <begin position="429"/>
        <end position="461"/>
    </location>
</feature>
<dbReference type="Proteomes" id="UP000250572">
    <property type="component" value="Unassembled WGS sequence"/>
</dbReference>
<evidence type="ECO:0000256" key="13">
    <source>
        <dbReference type="ARBA" id="ARBA00058177"/>
    </source>
</evidence>
<dbReference type="InterPro" id="IPR000488">
    <property type="entry name" value="Death_dom"/>
</dbReference>
<feature type="repeat" description="ANK" evidence="17">
    <location>
        <begin position="693"/>
        <end position="725"/>
    </location>
</feature>
<dbReference type="PRINTS" id="PR01415">
    <property type="entry name" value="ANKYRIN"/>
</dbReference>
<dbReference type="SUPFAM" id="SSF48403">
    <property type="entry name" value="Ankyrin repeat"/>
    <property type="match status" value="3"/>
</dbReference>
<dbReference type="CDD" id="cd08805">
    <property type="entry name" value="Death_ank1"/>
    <property type="match status" value="1"/>
</dbReference>
<proteinExistence type="predicted"/>
<evidence type="ECO:0000256" key="7">
    <source>
        <dbReference type="ARBA" id="ARBA00022951"/>
    </source>
</evidence>
<dbReference type="Pfam" id="PF12796">
    <property type="entry name" value="Ank_2"/>
    <property type="match status" value="7"/>
</dbReference>
<dbReference type="InterPro" id="IPR002110">
    <property type="entry name" value="Ankyrin_rpt"/>
</dbReference>
<dbReference type="Gene3D" id="1.25.40.20">
    <property type="entry name" value="Ankyrin repeat-containing domain"/>
    <property type="match status" value="3"/>
</dbReference>
<dbReference type="GO" id="GO:0014731">
    <property type="term" value="C:spectrin-associated cytoskeleton"/>
    <property type="evidence" value="ECO:0007669"/>
    <property type="project" value="UniProtKB-ARBA"/>
</dbReference>
<evidence type="ECO:0000256" key="15">
    <source>
        <dbReference type="ARBA" id="ARBA00069479"/>
    </source>
</evidence>
<dbReference type="Pfam" id="PF17809">
    <property type="entry name" value="UPA_2"/>
    <property type="match status" value="1"/>
</dbReference>
<dbReference type="FunFam" id="1.10.533.10:FF:000010">
    <property type="entry name" value="Ankyrin 1"/>
    <property type="match status" value="1"/>
</dbReference>
<feature type="region of interest" description="Disordered" evidence="18">
    <location>
        <begin position="1790"/>
        <end position="1871"/>
    </location>
</feature>
<feature type="repeat" description="ANK" evidence="17">
    <location>
        <begin position="627"/>
        <end position="659"/>
    </location>
</feature>
<dbReference type="GO" id="GO:0007165">
    <property type="term" value="P:signal transduction"/>
    <property type="evidence" value="ECO:0007669"/>
    <property type="project" value="InterPro"/>
</dbReference>
<dbReference type="Gene3D" id="2.60.220.30">
    <property type="match status" value="2"/>
</dbReference>
<evidence type="ECO:0000256" key="5">
    <source>
        <dbReference type="ARBA" id="ARBA00022553"/>
    </source>
</evidence>
<dbReference type="EMBL" id="NHOQ01002573">
    <property type="protein sequence ID" value="PWA15928.1"/>
    <property type="molecule type" value="Genomic_DNA"/>
</dbReference>
<evidence type="ECO:0000256" key="17">
    <source>
        <dbReference type="PROSITE-ProRule" id="PRU00023"/>
    </source>
</evidence>
<dbReference type="STRING" id="33528.ENSGAFP00000027210"/>
<dbReference type="SMART" id="SM00005">
    <property type="entry name" value="DEATH"/>
    <property type="match status" value="1"/>
</dbReference>
<feature type="compositionally biased region" description="Basic and acidic residues" evidence="18">
    <location>
        <begin position="1618"/>
        <end position="1633"/>
    </location>
</feature>
<dbReference type="GO" id="GO:0016020">
    <property type="term" value="C:membrane"/>
    <property type="evidence" value="ECO:0007669"/>
    <property type="project" value="UniProtKB-SubCell"/>
</dbReference>
<feature type="repeat" description="ANK" evidence="17">
    <location>
        <begin position="726"/>
        <end position="752"/>
    </location>
</feature>
<dbReference type="FunFam" id="1.25.40.20:FF:000001">
    <property type="entry name" value="Ankyrin-2 isoform 2"/>
    <property type="match status" value="1"/>
</dbReference>
<dbReference type="FunFam" id="2.60.220.30:FF:000002">
    <property type="entry name" value="Ankyrin-3 isoform 2"/>
    <property type="match status" value="1"/>
</dbReference>
<dbReference type="InterPro" id="IPR040745">
    <property type="entry name" value="Ankyrin_UPA"/>
</dbReference>
<dbReference type="Pfam" id="PF00791">
    <property type="entry name" value="ZU5"/>
    <property type="match status" value="1"/>
</dbReference>
<dbReference type="PROSITE" id="PS50297">
    <property type="entry name" value="ANK_REP_REGION"/>
    <property type="match status" value="21"/>
</dbReference>
<name>A0A315UXV2_GAMAF</name>
<feature type="repeat" description="ANK" evidence="17">
    <location>
        <begin position="786"/>
        <end position="818"/>
    </location>
</feature>
<dbReference type="InterPro" id="IPR011029">
    <property type="entry name" value="DEATH-like_dom_sf"/>
</dbReference>
<keyword evidence="8 17" id="KW-0040">ANK repeat</keyword>
<dbReference type="FunFam" id="2.60.40.2660:FF:000002">
    <property type="entry name" value="Ankyrin-1 isoform B"/>
    <property type="match status" value="1"/>
</dbReference>
<dbReference type="Pfam" id="PF13637">
    <property type="entry name" value="Ank_4"/>
    <property type="match status" value="2"/>
</dbReference>
<dbReference type="SUPFAM" id="SSF47986">
    <property type="entry name" value="DEATH domain"/>
    <property type="match status" value="1"/>
</dbReference>
<dbReference type="GO" id="GO:0071944">
    <property type="term" value="C:cell periphery"/>
    <property type="evidence" value="ECO:0007669"/>
    <property type="project" value="UniProtKB-ARBA"/>
</dbReference>
<dbReference type="PANTHER" id="PTHR24123">
    <property type="entry name" value="ANKYRIN REPEAT-CONTAINING"/>
    <property type="match status" value="1"/>
</dbReference>
<dbReference type="SMART" id="SM00218">
    <property type="entry name" value="ZU5"/>
    <property type="match status" value="1"/>
</dbReference>
<evidence type="ECO:0000256" key="12">
    <source>
        <dbReference type="ARBA" id="ARBA00023288"/>
    </source>
</evidence>
<feature type="region of interest" description="Disordered" evidence="18">
    <location>
        <begin position="977"/>
        <end position="1011"/>
    </location>
</feature>
<accession>A0A315UXV2</accession>
<evidence type="ECO:0000259" key="20">
    <source>
        <dbReference type="PROSITE" id="PS51145"/>
    </source>
</evidence>
<feature type="compositionally biased region" description="Polar residues" evidence="18">
    <location>
        <begin position="1"/>
        <end position="14"/>
    </location>
</feature>
<evidence type="ECO:0000256" key="4">
    <source>
        <dbReference type="ARBA" id="ARBA00022490"/>
    </source>
</evidence>
<dbReference type="Pfam" id="PF00531">
    <property type="entry name" value="Death"/>
    <property type="match status" value="1"/>
</dbReference>
<feature type="domain" description="ZU5" evidence="20">
    <location>
        <begin position="1177"/>
        <end position="1323"/>
    </location>
</feature>
<dbReference type="Gene3D" id="2.60.40.2660">
    <property type="match status" value="1"/>
</dbReference>
<feature type="region of interest" description="Disordered" evidence="18">
    <location>
        <begin position="1"/>
        <end position="27"/>
    </location>
</feature>
<feature type="domain" description="ZU5" evidence="20">
    <location>
        <begin position="1020"/>
        <end position="1175"/>
    </location>
</feature>
<dbReference type="InterPro" id="IPR051165">
    <property type="entry name" value="Multifunctional_ANK_Repeat"/>
</dbReference>
<keyword evidence="22" id="KW-1185">Reference proteome</keyword>
<protein>
    <recommendedName>
        <fullName evidence="15">Ankyrin-1</fullName>
    </recommendedName>
    <alternativeName>
        <fullName evidence="16">Erythrocyte ankyrin</fullName>
    </alternativeName>
</protein>
<feature type="repeat" description="ANK" evidence="17">
    <location>
        <begin position="363"/>
        <end position="395"/>
    </location>
</feature>
<dbReference type="PROSITE" id="PS50088">
    <property type="entry name" value="ANK_REPEAT"/>
    <property type="match status" value="21"/>
</dbReference>
<feature type="repeat" description="ANK" evidence="17">
    <location>
        <begin position="286"/>
        <end position="318"/>
    </location>
</feature>
<dbReference type="FunFam" id="2.60.220.30:FF:000001">
    <property type="entry name" value="Ankyrin-3 isoform 2"/>
    <property type="match status" value="1"/>
</dbReference>
<comment type="subcellular location">
    <subcellularLocation>
        <location evidence="1">Cytoplasm</location>
        <location evidence="1">Cytoskeleton</location>
    </subcellularLocation>
    <subcellularLocation>
        <location evidence="3">Membrane</location>
    </subcellularLocation>
    <subcellularLocation>
        <location evidence="2">Sarcoplasmic reticulum</location>
    </subcellularLocation>
</comment>
<feature type="repeat" description="ANK" evidence="17">
    <location>
        <begin position="528"/>
        <end position="560"/>
    </location>
</feature>
<evidence type="ECO:0000259" key="19">
    <source>
        <dbReference type="PROSITE" id="PS50017"/>
    </source>
</evidence>
<keyword evidence="4" id="KW-0963">Cytoplasm</keyword>
<feature type="compositionally biased region" description="Gly residues" evidence="18">
    <location>
        <begin position="1806"/>
        <end position="1822"/>
    </location>
</feature>
<feature type="domain" description="Death" evidence="19">
    <location>
        <begin position="1527"/>
        <end position="1611"/>
    </location>
</feature>
<dbReference type="InterPro" id="IPR036770">
    <property type="entry name" value="Ankyrin_rpt-contain_sf"/>
</dbReference>
<dbReference type="GO" id="GO:0016529">
    <property type="term" value="C:sarcoplasmic reticulum"/>
    <property type="evidence" value="ECO:0007669"/>
    <property type="project" value="UniProtKB-SubCell"/>
</dbReference>
<gene>
    <name evidence="21" type="ORF">CCH79_00009100</name>
</gene>
<feature type="repeat" description="ANK" evidence="17">
    <location>
        <begin position="753"/>
        <end position="785"/>
    </location>
</feature>
<feature type="repeat" description="ANK" evidence="17">
    <location>
        <begin position="462"/>
        <end position="494"/>
    </location>
</feature>
<comment type="caution">
    <text evidence="21">The sequence shown here is derived from an EMBL/GenBank/DDBJ whole genome shotgun (WGS) entry which is preliminary data.</text>
</comment>
<sequence length="2202" mass="240021">MPSQLLSKTASRSFSPPVLLPPQNRMSDPVPAALLPAWEKHETLRHRQNTDTNTRRAMCRALSRDSLSPHALPLSADAGNSFLRAARSGNLDKALEHIKNGIDINTANQNGLNGLHLASKEGHVKMVLELLHNGITLETTTKKGNTALHIAALAGQEQVVTELVNYGANVNAQSQKGFTPLYMAAQENHLEVVKFLLENGANQSIPTELHESAPLLTLSLVLQDGFTPLAVALQQGHENVVALLINYGTKGKVRLPALHIAARNDDTRTAAVLLQNDPNPDVLSKTGFTPLHIAAHYENLNVAQLLLNRGANVNFTPKCWYELICVFLQNGITPLHIASRRGNVIMVRLLLDRGAQNDAKTKDELTPLHCAARNGHVRIIEILLDHGAPIQAKTKNGLSPIHMAAQGDHMDCVKQLLQYNAEIDDVTLDHLTPLHVAAHCGHHRMAKVLLDKGAKPNSRALNGFTPLHIACKKNHMRVMDLLLKQSASLEAVTESGLTPLHVASFMGHLNIVKILLQKGASPSVSNVKVETPLHMASRAGHFEVAEFLLENSAPVDAKAKDDQTPLHCAARMGHKELVKLLLDHKANPNSTTTAGHTPLHIAAREGHAQTVRILLDMEAQQTKMTKKGFTPLHVASKYGKVDVAELLLERGANPNAAGKNGLTPLHVAVHHNNLDIVNLLVSKGGSPHSAARNGYTALHIASKQNQVEVANSLLQYGASANAESLQGVTPLHLASQEGRPDMVSLLISKQANSGLTPLHLVAQEGHVGIADILVKQGASVYAATRMGYTPLHVACHYGNIKMVKFLLQQQANVNSKTRLGYTPLHQAAQQGHTDIVTLLLKHGAQPNETTTHGMSALAIAKRLGYISVIDVLKLVTEETVSMTTTEKHRMSFPETVDEILDVSEDEGIAQLTLGEELLGTEGARYMKMDDMKDHDDDFLSPKKSLEYERGLGTANYSPAIPRIPRVSPENVNLPEHEIDQQHTPLPLPKEYDEDSLIPSSPATETSDNVSPVASPIHTGFLVSFMVDARGGSMRGSRHNGLRVIIPPRTCAAPTRITCRLVKPQKLTSPPPLVEGEGLASRIISLGPAGMQFLGPVIVEIPHFAALGRGDRELVVLRSENGSVWKEHRNRYGDEVLETILNGMDEELESQEELSKKRIRRIISTDFPLYFAVVSRVQQESDLIGPEGGSLTSKLVPMVQATFPETAVTKRVRLGLQAQPVPDELVAKLLGNQANFSPVVTVEPRRRKFHRPIGLRIPLPPSWRESPRDSGEGDTTSLRLLCSVIGGTAPAQWEDITGTTKLLYASDCASFTTNVSARFWLSDCPRTAEAVSFANLLYKELSAVPYMAKFVVFAKMNELREGRLRCYCMTDDKMDKTLEQHENFTEVARSRDIEVMEGMPLHLECSGNLVPVRKATQQPRCFSFQAFRDNRLPVSVKVSFDFLQFHDASSKVRDSSKEPTGFLSFLRKSTKYEDSQQVLCNLNITMPPCIKIIGSEDRRRTLTPLALRERYSALNEPAMASMSAMERTELKMAVIAEQLGLSWAELARELQLSVDDINRIRVENPNSLLEQSSALLNLWATREGKRAKMESLYTALKNIDRMDIINMLEGHPPQPIRQGSRDLNRRRHNDKDHLSPGMTNGYGLAQEELHSPASMQYSLPSPLGAEPYWQEVSSLDCAPIATTEEDTLMEMSDVQVWPSGNSPSLVPVEDSSLECSNADDSEGLLGLPYGSLGRPASQASPASAGGVVLSGSIELPEDDSEMGVDSLSTTTPASIGGTIAGINLNGLNNGQGSEASSELSAVTSTTGGDGAEGGGRRLGGTGSEEGHSLVSGQQRVYARLSESPGLSCVADRNGDRSANGGNGSGGGSFLSYLQEQTGSGWMPVTDPTQAWVGTQSKPRQAMETMISSVRNAVDVDPSLMSQEALLQPVRDMGHSEILRGHFRGTQPFEKGLGFPHRVPELRAWDDVRLKGQLLFSFVLLAFLVISCQNVLHIASGSVRSVLSYIHAQLDHELGEVEGVADEEENVTTRVVRRRVILKGDEVEDLAGGQVSEEQFTDEHGNIVTKKIVRKVVRRGKGLGEEGVLEVEGSLLDANELEGDAEQYLSYAILGRDGSKEFHKTKKFSTRFHPFTETIVHGHMTISSCQAEDHTGTGRQMKMKSPSNTTTAALPTFSTVHVAVLSSFSDRGQDPTFRSQLSSKSCSI</sequence>
<feature type="repeat" description="ANK" evidence="17">
    <location>
        <begin position="176"/>
        <end position="208"/>
    </location>
</feature>
<dbReference type="SMART" id="SM00248">
    <property type="entry name" value="ANK"/>
    <property type="match status" value="22"/>
</dbReference>
<feature type="repeat" description="ANK" evidence="17">
    <location>
        <begin position="224"/>
        <end position="248"/>
    </location>
</feature>
<feature type="repeat" description="ANK" evidence="17">
    <location>
        <begin position="594"/>
        <end position="626"/>
    </location>
</feature>
<feature type="repeat" description="ANK" evidence="17">
    <location>
        <begin position="396"/>
        <end position="428"/>
    </location>
</feature>
<organism evidence="21 22">
    <name type="scientific">Gambusia affinis</name>
    <name type="common">Western mosquitofish</name>
    <name type="synonym">Heterandria affinis</name>
    <dbReference type="NCBI Taxonomy" id="33528"/>
    <lineage>
        <taxon>Eukaryota</taxon>
        <taxon>Metazoa</taxon>
        <taxon>Chordata</taxon>
        <taxon>Craniata</taxon>
        <taxon>Vertebrata</taxon>
        <taxon>Euteleostomi</taxon>
        <taxon>Actinopterygii</taxon>
        <taxon>Neopterygii</taxon>
        <taxon>Teleostei</taxon>
        <taxon>Neoteleostei</taxon>
        <taxon>Acanthomorphata</taxon>
        <taxon>Ovalentaria</taxon>
        <taxon>Atherinomorphae</taxon>
        <taxon>Cyprinodontiformes</taxon>
        <taxon>Poeciliidae</taxon>
        <taxon>Poeciliinae</taxon>
        <taxon>Gambusia</taxon>
    </lineage>
</organism>
<dbReference type="FunFam" id="1.25.40.20:FF:000002">
    <property type="entry name" value="Ankyrin-2 isoform 2"/>
    <property type="match status" value="1"/>
</dbReference>
<dbReference type="FunFam" id="1.25.40.20:FF:000003">
    <property type="entry name" value="Ankyrin, isoform B"/>
    <property type="match status" value="1"/>
</dbReference>
<keyword evidence="5" id="KW-0597">Phosphoprotein</keyword>
<evidence type="ECO:0000256" key="11">
    <source>
        <dbReference type="ARBA" id="ARBA00023278"/>
    </source>
</evidence>
<feature type="repeat" description="ANK" evidence="17">
    <location>
        <begin position="110"/>
        <end position="142"/>
    </location>
</feature>
<evidence type="ECO:0000256" key="14">
    <source>
        <dbReference type="ARBA" id="ARBA00061944"/>
    </source>
</evidence>
<dbReference type="InterPro" id="IPR000906">
    <property type="entry name" value="ZU5_dom"/>
</dbReference>
<evidence type="ECO:0000256" key="2">
    <source>
        <dbReference type="ARBA" id="ARBA00004369"/>
    </source>
</evidence>
<evidence type="ECO:0000256" key="16">
    <source>
        <dbReference type="ARBA" id="ARBA00083208"/>
    </source>
</evidence>
<keyword evidence="10" id="KW-0206">Cytoskeleton</keyword>
<feature type="compositionally biased region" description="Polar residues" evidence="18">
    <location>
        <begin position="997"/>
        <end position="1011"/>
    </location>
</feature>